<dbReference type="SUPFAM" id="SSF46785">
    <property type="entry name" value="Winged helix' DNA-binding domain"/>
    <property type="match status" value="1"/>
</dbReference>
<comment type="similarity">
    <text evidence="1">Belongs to the Fur family.</text>
</comment>
<feature type="binding site" evidence="7">
    <location>
        <position position="99"/>
    </location>
    <ligand>
        <name>Zn(2+)</name>
        <dbReference type="ChEBI" id="CHEBI:29105"/>
    </ligand>
</feature>
<dbReference type="Gene3D" id="1.10.10.10">
    <property type="entry name" value="Winged helix-like DNA-binding domain superfamily/Winged helix DNA-binding domain"/>
    <property type="match status" value="1"/>
</dbReference>
<evidence type="ECO:0000256" key="5">
    <source>
        <dbReference type="ARBA" id="ARBA00023125"/>
    </source>
</evidence>
<dbReference type="GO" id="GO:0008270">
    <property type="term" value="F:zinc ion binding"/>
    <property type="evidence" value="ECO:0007669"/>
    <property type="project" value="TreeGrafter"/>
</dbReference>
<feature type="binding site" evidence="7">
    <location>
        <position position="96"/>
    </location>
    <ligand>
        <name>Zn(2+)</name>
        <dbReference type="ChEBI" id="CHEBI:29105"/>
    </ligand>
</feature>
<evidence type="ECO:0000256" key="2">
    <source>
        <dbReference type="ARBA" id="ARBA00022491"/>
    </source>
</evidence>
<keyword evidence="10" id="KW-1185">Reference proteome</keyword>
<dbReference type="EMBL" id="VTPS01000020">
    <property type="protein sequence ID" value="TZE80950.1"/>
    <property type="molecule type" value="Genomic_DNA"/>
</dbReference>
<dbReference type="Pfam" id="PF01475">
    <property type="entry name" value="FUR"/>
    <property type="match status" value="1"/>
</dbReference>
<keyword evidence="7" id="KW-0479">Metal-binding</keyword>
<dbReference type="GO" id="GO:0000976">
    <property type="term" value="F:transcription cis-regulatory region binding"/>
    <property type="evidence" value="ECO:0007669"/>
    <property type="project" value="TreeGrafter"/>
</dbReference>
<dbReference type="RefSeq" id="WP_149546039.1">
    <property type="nucleotide sequence ID" value="NZ_VTPS01000020.1"/>
</dbReference>
<dbReference type="PANTHER" id="PTHR33202">
    <property type="entry name" value="ZINC UPTAKE REGULATION PROTEIN"/>
    <property type="match status" value="1"/>
</dbReference>
<name>A0A5D8Q8P6_9THEO</name>
<dbReference type="InterPro" id="IPR043135">
    <property type="entry name" value="Fur_C"/>
</dbReference>
<feature type="binding site" evidence="7">
    <location>
        <position position="140"/>
    </location>
    <ligand>
        <name>Zn(2+)</name>
        <dbReference type="ChEBI" id="CHEBI:29105"/>
    </ligand>
</feature>
<evidence type="ECO:0000256" key="3">
    <source>
        <dbReference type="ARBA" id="ARBA00022833"/>
    </source>
</evidence>
<comment type="caution">
    <text evidence="9">The sequence shown here is derived from an EMBL/GenBank/DDBJ whole genome shotgun (WGS) entry which is preliminary data.</text>
</comment>
<dbReference type="InterPro" id="IPR036388">
    <property type="entry name" value="WH-like_DNA-bd_sf"/>
</dbReference>
<keyword evidence="4" id="KW-0805">Transcription regulation</keyword>
<keyword evidence="5" id="KW-0238">DNA-binding</keyword>
<dbReference type="PANTHER" id="PTHR33202:SF8">
    <property type="entry name" value="PEROXIDE-RESPONSIVE REPRESSOR PERR"/>
    <property type="match status" value="1"/>
</dbReference>
<keyword evidence="3 7" id="KW-0862">Zinc</keyword>
<comment type="cofactor">
    <cofactor evidence="7">
        <name>Zn(2+)</name>
        <dbReference type="ChEBI" id="CHEBI:29105"/>
    </cofactor>
    <text evidence="7">Binds 1 zinc ion per subunit.</text>
</comment>
<protein>
    <submittedName>
        <fullName evidence="9">Transcriptional repressor</fullName>
    </submittedName>
</protein>
<dbReference type="Gene3D" id="3.30.1490.190">
    <property type="match status" value="1"/>
</dbReference>
<keyword evidence="2" id="KW-0678">Repressor</keyword>
<keyword evidence="6" id="KW-0804">Transcription</keyword>
<keyword evidence="8" id="KW-0408">Iron</keyword>
<feature type="binding site" evidence="8">
    <location>
        <position position="113"/>
    </location>
    <ligand>
        <name>Fe cation</name>
        <dbReference type="ChEBI" id="CHEBI:24875"/>
    </ligand>
</feature>
<proteinExistence type="inferred from homology"/>
<dbReference type="GO" id="GO:0045892">
    <property type="term" value="P:negative regulation of DNA-templated transcription"/>
    <property type="evidence" value="ECO:0007669"/>
    <property type="project" value="TreeGrafter"/>
</dbReference>
<evidence type="ECO:0000256" key="4">
    <source>
        <dbReference type="ARBA" id="ARBA00023015"/>
    </source>
</evidence>
<comment type="cofactor">
    <cofactor evidence="8">
        <name>Mn(2+)</name>
        <dbReference type="ChEBI" id="CHEBI:29035"/>
    </cofactor>
    <cofactor evidence="8">
        <name>Fe(2+)</name>
        <dbReference type="ChEBI" id="CHEBI:29033"/>
    </cofactor>
    <text evidence="8">Binds 1 Mn(2+) or Fe(2+) ion per subunit.</text>
</comment>
<evidence type="ECO:0000256" key="7">
    <source>
        <dbReference type="PIRSR" id="PIRSR602481-1"/>
    </source>
</evidence>
<dbReference type="InterPro" id="IPR036390">
    <property type="entry name" value="WH_DNA-bd_sf"/>
</dbReference>
<dbReference type="AlphaFoldDB" id="A0A5D8Q8P6"/>
<evidence type="ECO:0000256" key="8">
    <source>
        <dbReference type="PIRSR" id="PIRSR602481-2"/>
    </source>
</evidence>
<dbReference type="Proteomes" id="UP000322976">
    <property type="component" value="Unassembled WGS sequence"/>
</dbReference>
<evidence type="ECO:0000256" key="1">
    <source>
        <dbReference type="ARBA" id="ARBA00007957"/>
    </source>
</evidence>
<sequence length="149" mass="17570">MDERIPLIKDLLRKSGYRLTKQKEVILKAILNENRHLTVEEIYEKIKRHGIGLATVYRAINMFQDTGIVKRIDINNKRYYELKIYSKKPLHIHFKCMKCGKVIDVDNMEIIIEYLKINNKAEKFYGFEIDDADIILNGICKECKDCNTS</sequence>
<gene>
    <name evidence="9" type="ORF">FWJ32_11175</name>
</gene>
<evidence type="ECO:0000313" key="10">
    <source>
        <dbReference type="Proteomes" id="UP000322976"/>
    </source>
</evidence>
<evidence type="ECO:0000313" key="9">
    <source>
        <dbReference type="EMBL" id="TZE80950.1"/>
    </source>
</evidence>
<evidence type="ECO:0000256" key="6">
    <source>
        <dbReference type="ARBA" id="ARBA00023163"/>
    </source>
</evidence>
<organism evidence="9 10">
    <name type="scientific">Calorimonas adulescens</name>
    <dbReference type="NCBI Taxonomy" id="2606906"/>
    <lineage>
        <taxon>Bacteria</taxon>
        <taxon>Bacillati</taxon>
        <taxon>Bacillota</taxon>
        <taxon>Clostridia</taxon>
        <taxon>Thermoanaerobacterales</taxon>
        <taxon>Thermoanaerobacteraceae</taxon>
        <taxon>Calorimonas</taxon>
    </lineage>
</organism>
<dbReference type="GO" id="GO:1900376">
    <property type="term" value="P:regulation of secondary metabolite biosynthetic process"/>
    <property type="evidence" value="ECO:0007669"/>
    <property type="project" value="TreeGrafter"/>
</dbReference>
<dbReference type="InterPro" id="IPR002481">
    <property type="entry name" value="FUR"/>
</dbReference>
<dbReference type="GO" id="GO:0003700">
    <property type="term" value="F:DNA-binding transcription factor activity"/>
    <property type="evidence" value="ECO:0007669"/>
    <property type="project" value="InterPro"/>
</dbReference>
<feature type="binding site" evidence="7">
    <location>
        <position position="143"/>
    </location>
    <ligand>
        <name>Zn(2+)</name>
        <dbReference type="ChEBI" id="CHEBI:29105"/>
    </ligand>
</feature>
<dbReference type="CDD" id="cd07153">
    <property type="entry name" value="Fur_like"/>
    <property type="match status" value="1"/>
</dbReference>
<reference evidence="9 10" key="1">
    <citation type="submission" date="2019-08" db="EMBL/GenBank/DDBJ databases">
        <title>Calorimonas adulescens gen. nov., sp. nov., an anaerobic thermophilic bacterium from Sakhalin hot spring.</title>
        <authorList>
            <person name="Khomyakova M.A."/>
            <person name="Merkel A.Y."/>
            <person name="Novikov A."/>
            <person name="Bonch-Osmolovskaya E.A."/>
            <person name="Slobodkin A.I."/>
        </authorList>
    </citation>
    <scope>NUCLEOTIDE SEQUENCE [LARGE SCALE GENOMIC DNA]</scope>
    <source>
        <strain evidence="9 10">A05MB</strain>
    </source>
</reference>
<accession>A0A5D8Q8P6</accession>